<dbReference type="PANTHER" id="PTHR12849:SF0">
    <property type="entry name" value="LARIAT DEBRANCHING ENZYME"/>
    <property type="match status" value="1"/>
</dbReference>
<dbReference type="Pfam" id="PF00149">
    <property type="entry name" value="Metallophos"/>
    <property type="match status" value="1"/>
</dbReference>
<name>A0A4U0UE80_9PEZI</name>
<organism evidence="15 16">
    <name type="scientific">Salinomyces thailandicus</name>
    <dbReference type="NCBI Taxonomy" id="706561"/>
    <lineage>
        <taxon>Eukaryota</taxon>
        <taxon>Fungi</taxon>
        <taxon>Dikarya</taxon>
        <taxon>Ascomycota</taxon>
        <taxon>Pezizomycotina</taxon>
        <taxon>Dothideomycetes</taxon>
        <taxon>Dothideomycetidae</taxon>
        <taxon>Mycosphaerellales</taxon>
        <taxon>Teratosphaeriaceae</taxon>
        <taxon>Salinomyces</taxon>
    </lineage>
</organism>
<dbReference type="GO" id="GO:0046872">
    <property type="term" value="F:metal ion binding"/>
    <property type="evidence" value="ECO:0007669"/>
    <property type="project" value="UniProtKB-KW"/>
</dbReference>
<evidence type="ECO:0000256" key="9">
    <source>
        <dbReference type="ARBA" id="ARBA00022833"/>
    </source>
</evidence>
<keyword evidence="8" id="KW-0378">Hydrolase</keyword>
<proteinExistence type="inferred from homology"/>
<dbReference type="OrthoDB" id="407609at2759"/>
<evidence type="ECO:0000256" key="13">
    <source>
        <dbReference type="SAM" id="MobiDB-lite"/>
    </source>
</evidence>
<comment type="similarity">
    <text evidence="5">Belongs to the lariat debranching enzyme family.</text>
</comment>
<evidence type="ECO:0000313" key="16">
    <source>
        <dbReference type="Proteomes" id="UP000308549"/>
    </source>
</evidence>
<feature type="region of interest" description="Disordered" evidence="13">
    <location>
        <begin position="538"/>
        <end position="588"/>
    </location>
</feature>
<evidence type="ECO:0000256" key="1">
    <source>
        <dbReference type="ARBA" id="ARBA00001936"/>
    </source>
</evidence>
<evidence type="ECO:0000256" key="11">
    <source>
        <dbReference type="ARBA" id="ARBA00023211"/>
    </source>
</evidence>
<dbReference type="GO" id="GO:0005634">
    <property type="term" value="C:nucleus"/>
    <property type="evidence" value="ECO:0007669"/>
    <property type="project" value="UniProtKB-SubCell"/>
</dbReference>
<dbReference type="InterPro" id="IPR041816">
    <property type="entry name" value="Dbr1_N"/>
</dbReference>
<dbReference type="GO" id="GO:0000398">
    <property type="term" value="P:mRNA splicing, via spliceosome"/>
    <property type="evidence" value="ECO:0007669"/>
    <property type="project" value="TreeGrafter"/>
</dbReference>
<dbReference type="EMBL" id="NAJL01000002">
    <property type="protein sequence ID" value="TKA33724.1"/>
    <property type="molecule type" value="Genomic_DNA"/>
</dbReference>
<keyword evidence="11" id="KW-0464">Manganese</keyword>
<keyword evidence="9" id="KW-0862">Zinc</keyword>
<dbReference type="SMART" id="SM01124">
    <property type="entry name" value="DBR1"/>
    <property type="match status" value="1"/>
</dbReference>
<dbReference type="InterPro" id="IPR007708">
    <property type="entry name" value="DBR1_C"/>
</dbReference>
<reference evidence="15 16" key="1">
    <citation type="submission" date="2017-03" db="EMBL/GenBank/DDBJ databases">
        <title>Genomes of endolithic fungi from Antarctica.</title>
        <authorList>
            <person name="Coleine C."/>
            <person name="Masonjones S."/>
            <person name="Stajich J.E."/>
        </authorList>
    </citation>
    <scope>NUCLEOTIDE SEQUENCE [LARGE SCALE GENOMIC DNA]</scope>
    <source>
        <strain evidence="15 16">CCFEE 6315</strain>
    </source>
</reference>
<sequence>MEPELKEEQGVRLAVEGCGHGTLHAIFASVAESCKHKGWPGVDLLIIGGDFQSVRNAYDLNCVSMPAKYRAMCDFHEYYSGQRTAPYLTIFVGGNHEASNYLFELYYGGWVAPNIYYMGAANVLRLGPIRIAGVSGIWKGYNYRKPHHERLPYNESDIKSTYHIRELDVRKMLQIQTQVDIGISHDWPKGIEWKGDWKRLFRFKKHLEDDARDGQLGSVAAKDILGYVRPRYWFSAHLHCKYAAVVSHGEDKAPQKTLPDASRFGHDANELDMDGVYDTANGFLHSVKNEDEIYLDMEANPNTAAPEVAPVPNADEIDLELEDDANDLAPVAPGQGLDNIAVPVNPVAIDGPTLTADEAKAALPEAFTKRPLPVQNSVEPPPGITNRVTNFLALDKCLPDKHFLQLSLVPTAEETEPMRPLKLNYDREWLAISRAFSLIEPPVFGDPDAKVLPARSQAEYRHLVEEQRRWVDENIAEKALVIPENFEVTAPIYDGGNWNLPQYGTVEEFPNPQTAHFCDMLQMPNALEIDDEERATRLAAGPRPDPDAERFAASKRGRGGFGHGRGRGDRGRGRGGRGRGSRGRFTAR</sequence>
<dbReference type="Pfam" id="PF05011">
    <property type="entry name" value="DBR1"/>
    <property type="match status" value="1"/>
</dbReference>
<comment type="caution">
    <text evidence="15">The sequence shown here is derived from an EMBL/GenBank/DDBJ whole genome shotgun (WGS) entry which is preliminary data.</text>
</comment>
<protein>
    <recommendedName>
        <fullName evidence="14">Lariat debranching enzyme C-terminal domain-containing protein</fullName>
    </recommendedName>
</protein>
<comment type="subcellular location">
    <subcellularLocation>
        <location evidence="4">Nucleus</location>
    </subcellularLocation>
</comment>
<feature type="compositionally biased region" description="Basic residues" evidence="13">
    <location>
        <begin position="573"/>
        <end position="588"/>
    </location>
</feature>
<dbReference type="InterPro" id="IPR029052">
    <property type="entry name" value="Metallo-depent_PP-like"/>
</dbReference>
<dbReference type="GO" id="GO:0008419">
    <property type="term" value="F:RNA lariat debranching enzyme activity"/>
    <property type="evidence" value="ECO:0007669"/>
    <property type="project" value="UniProtKB-ARBA"/>
</dbReference>
<evidence type="ECO:0000256" key="10">
    <source>
        <dbReference type="ARBA" id="ARBA00023004"/>
    </source>
</evidence>
<keyword evidence="6" id="KW-0507">mRNA processing</keyword>
<comment type="cofactor">
    <cofactor evidence="2">
        <name>Zn(2+)</name>
        <dbReference type="ChEBI" id="CHEBI:29105"/>
    </cofactor>
</comment>
<gene>
    <name evidence="15" type="ORF">B0A50_00560</name>
</gene>
<dbReference type="Proteomes" id="UP000308549">
    <property type="component" value="Unassembled WGS sequence"/>
</dbReference>
<keyword evidence="16" id="KW-1185">Reference proteome</keyword>
<evidence type="ECO:0000256" key="6">
    <source>
        <dbReference type="ARBA" id="ARBA00022664"/>
    </source>
</evidence>
<dbReference type="SUPFAM" id="SSF56300">
    <property type="entry name" value="Metallo-dependent phosphatases"/>
    <property type="match status" value="1"/>
</dbReference>
<evidence type="ECO:0000313" key="15">
    <source>
        <dbReference type="EMBL" id="TKA33724.1"/>
    </source>
</evidence>
<dbReference type="PANTHER" id="PTHR12849">
    <property type="entry name" value="RNA LARIAT DEBRANCHING ENZYME"/>
    <property type="match status" value="1"/>
</dbReference>
<keyword evidence="10" id="KW-0408">Iron</keyword>
<evidence type="ECO:0000256" key="8">
    <source>
        <dbReference type="ARBA" id="ARBA00022801"/>
    </source>
</evidence>
<keyword evidence="12" id="KW-0539">Nucleus</keyword>
<dbReference type="CDD" id="cd00844">
    <property type="entry name" value="MPP_Dbr1_N"/>
    <property type="match status" value="1"/>
</dbReference>
<keyword evidence="7" id="KW-0479">Metal-binding</keyword>
<comment type="cofactor">
    <cofactor evidence="1">
        <name>Mn(2+)</name>
        <dbReference type="ChEBI" id="CHEBI:29035"/>
    </cofactor>
</comment>
<comment type="cofactor">
    <cofactor evidence="3">
        <name>Fe(2+)</name>
        <dbReference type="ChEBI" id="CHEBI:29033"/>
    </cofactor>
</comment>
<evidence type="ECO:0000256" key="4">
    <source>
        <dbReference type="ARBA" id="ARBA00004123"/>
    </source>
</evidence>
<evidence type="ECO:0000256" key="12">
    <source>
        <dbReference type="ARBA" id="ARBA00023242"/>
    </source>
</evidence>
<evidence type="ECO:0000256" key="5">
    <source>
        <dbReference type="ARBA" id="ARBA00006045"/>
    </source>
</evidence>
<accession>A0A4U0UE80</accession>
<dbReference type="AlphaFoldDB" id="A0A4U0UE80"/>
<dbReference type="InterPro" id="IPR004843">
    <property type="entry name" value="Calcineurin-like_PHP"/>
</dbReference>
<evidence type="ECO:0000256" key="3">
    <source>
        <dbReference type="ARBA" id="ARBA00001954"/>
    </source>
</evidence>
<evidence type="ECO:0000256" key="7">
    <source>
        <dbReference type="ARBA" id="ARBA00022723"/>
    </source>
</evidence>
<feature type="domain" description="Lariat debranching enzyme C-terminal" evidence="14">
    <location>
        <begin position="379"/>
        <end position="527"/>
    </location>
</feature>
<evidence type="ECO:0000256" key="2">
    <source>
        <dbReference type="ARBA" id="ARBA00001947"/>
    </source>
</evidence>
<evidence type="ECO:0000259" key="14">
    <source>
        <dbReference type="SMART" id="SM01124"/>
    </source>
</evidence>